<evidence type="ECO:0000256" key="1">
    <source>
        <dbReference type="SAM" id="Phobius"/>
    </source>
</evidence>
<reference evidence="2" key="1">
    <citation type="submission" date="2014-09" db="EMBL/GenBank/DDBJ databases">
        <authorList>
            <person name="Magalhaes I.L.F."/>
            <person name="Oliveira U."/>
            <person name="Santos F.R."/>
            <person name="Vidigal T.H.D.A."/>
            <person name="Brescovit A.D."/>
            <person name="Santos A.J."/>
        </authorList>
    </citation>
    <scope>NUCLEOTIDE SEQUENCE</scope>
    <source>
        <tissue evidence="2">Shoot tissue taken approximately 20 cm above the soil surface</tissue>
    </source>
</reference>
<keyword evidence="1" id="KW-0812">Transmembrane</keyword>
<proteinExistence type="predicted"/>
<keyword evidence="1" id="KW-1133">Transmembrane helix</keyword>
<reference evidence="2" key="2">
    <citation type="journal article" date="2015" name="Data Brief">
        <title>Shoot transcriptome of the giant reed, Arundo donax.</title>
        <authorList>
            <person name="Barrero R.A."/>
            <person name="Guerrero F.D."/>
            <person name="Moolhuijzen P."/>
            <person name="Goolsby J.A."/>
            <person name="Tidwell J."/>
            <person name="Bellgard S.E."/>
            <person name="Bellgard M.I."/>
        </authorList>
    </citation>
    <scope>NUCLEOTIDE SEQUENCE</scope>
    <source>
        <tissue evidence="2">Shoot tissue taken approximately 20 cm above the soil surface</tissue>
    </source>
</reference>
<dbReference type="AlphaFoldDB" id="A0A0A9DUM7"/>
<protein>
    <submittedName>
        <fullName evidence="2">Uncharacterized protein</fullName>
    </submittedName>
</protein>
<evidence type="ECO:0000313" key="2">
    <source>
        <dbReference type="EMBL" id="JAD91491.1"/>
    </source>
</evidence>
<accession>A0A0A9DUM7</accession>
<sequence>MIWDFYFRGCLSSLNEIKLVHEYLMVSNLNFVVILCYLSYIDIMQRLAHIMDKHLIIHGNLRMLLSYTVFHSQCFTSLLIPLVGSRLHSTSLGANSGFEL</sequence>
<keyword evidence="1" id="KW-0472">Membrane</keyword>
<organism evidence="2">
    <name type="scientific">Arundo donax</name>
    <name type="common">Giant reed</name>
    <name type="synonym">Donax arundinaceus</name>
    <dbReference type="NCBI Taxonomy" id="35708"/>
    <lineage>
        <taxon>Eukaryota</taxon>
        <taxon>Viridiplantae</taxon>
        <taxon>Streptophyta</taxon>
        <taxon>Embryophyta</taxon>
        <taxon>Tracheophyta</taxon>
        <taxon>Spermatophyta</taxon>
        <taxon>Magnoliopsida</taxon>
        <taxon>Liliopsida</taxon>
        <taxon>Poales</taxon>
        <taxon>Poaceae</taxon>
        <taxon>PACMAD clade</taxon>
        <taxon>Arundinoideae</taxon>
        <taxon>Arundineae</taxon>
        <taxon>Arundo</taxon>
    </lineage>
</organism>
<dbReference type="EMBL" id="GBRH01206404">
    <property type="protein sequence ID" value="JAD91491.1"/>
    <property type="molecule type" value="Transcribed_RNA"/>
</dbReference>
<name>A0A0A9DUM7_ARUDO</name>
<feature type="transmembrane region" description="Helical" evidence="1">
    <location>
        <begin position="23"/>
        <end position="43"/>
    </location>
</feature>